<protein>
    <submittedName>
        <fullName evidence="4">GMC oxidoreductase-domain-containing protein</fullName>
    </submittedName>
</protein>
<accession>A0A7C8M1B6</accession>
<evidence type="ECO:0000259" key="3">
    <source>
        <dbReference type="PROSITE" id="PS00624"/>
    </source>
</evidence>
<dbReference type="Pfam" id="PF00732">
    <property type="entry name" value="GMC_oxred_N"/>
    <property type="match status" value="1"/>
</dbReference>
<dbReference type="OrthoDB" id="269227at2759"/>
<gene>
    <name evidence="4" type="ORF">BDV95DRAFT_508126</name>
</gene>
<dbReference type="InterPro" id="IPR007867">
    <property type="entry name" value="GMC_OxRtase_C"/>
</dbReference>
<dbReference type="Pfam" id="PF05199">
    <property type="entry name" value="GMC_oxred_C"/>
    <property type="match status" value="1"/>
</dbReference>
<dbReference type="PANTHER" id="PTHR11552:SF78">
    <property type="entry name" value="GLUCOSE-METHANOL-CHOLINE OXIDOREDUCTASE N-TERMINAL DOMAIN-CONTAINING PROTEIN"/>
    <property type="match status" value="1"/>
</dbReference>
<dbReference type="InterPro" id="IPR036188">
    <property type="entry name" value="FAD/NAD-bd_sf"/>
</dbReference>
<feature type="binding site" evidence="2">
    <location>
        <position position="179"/>
    </location>
    <ligand>
        <name>FAD</name>
        <dbReference type="ChEBI" id="CHEBI:57692"/>
    </ligand>
</feature>
<keyword evidence="2" id="KW-0274">FAD</keyword>
<dbReference type="EMBL" id="JAADJZ010000037">
    <property type="protein sequence ID" value="KAF2865019.1"/>
    <property type="molecule type" value="Genomic_DNA"/>
</dbReference>
<evidence type="ECO:0000313" key="4">
    <source>
        <dbReference type="EMBL" id="KAF2865019.1"/>
    </source>
</evidence>
<sequence>MHPALFLSGLIPTSKATLFYKGNRESQLDDRELIVPSGGTLGGGSSTNLMMYSRAQRSDFDSWKTPGWSSDEMLPYLKKLETYHGPGSKADHGFDGPITVSGGTYRATRSEQDFIQAAGRIGYPEIEDLSAFDTNNGVQRASRYIGLDGRRQDTATKYLHPKLQSGKFPNLHVVVDSQVQRVLFDNKRASGVEYRRNPNVHPESSLRTIRARKMVIVSCGALGTPSVLERSGVGNPEVLKKAGIEVVADVPGVGENLQDHHLMVYQYFSSLDETETADALVSGRLDVVELIKKNDPILGWNMMDITCKLRPTDTEVAALGQQFQETWNKHFKDDLNKPLALGSLVNTFPADPTNIPPGQYFAMSVFTAYPNSRGSIHITGPKIDDRLDFTTGFFSDAQGTDIKKHVWAYKKQREIFRRMDTYRGEMAGGHPPFASDSNAACVQLHDGPSGDVQDIVYTAEDDKVIEDWVRSHVETTWHSLGTAKMGPREDKGVVDRNLGVYGVEGLKIADLSIPPLNVAANTMNTAVAIAEKAAELIIKELGLDSK</sequence>
<evidence type="ECO:0000313" key="5">
    <source>
        <dbReference type="Proteomes" id="UP000481861"/>
    </source>
</evidence>
<dbReference type="InterPro" id="IPR012132">
    <property type="entry name" value="GMC_OxRdtase"/>
</dbReference>
<organism evidence="4 5">
    <name type="scientific">Massariosphaeria phaeospora</name>
    <dbReference type="NCBI Taxonomy" id="100035"/>
    <lineage>
        <taxon>Eukaryota</taxon>
        <taxon>Fungi</taxon>
        <taxon>Dikarya</taxon>
        <taxon>Ascomycota</taxon>
        <taxon>Pezizomycotina</taxon>
        <taxon>Dothideomycetes</taxon>
        <taxon>Pleosporomycetidae</taxon>
        <taxon>Pleosporales</taxon>
        <taxon>Pleosporales incertae sedis</taxon>
        <taxon>Massariosphaeria</taxon>
    </lineage>
</organism>
<dbReference type="Proteomes" id="UP000481861">
    <property type="component" value="Unassembled WGS sequence"/>
</dbReference>
<dbReference type="AlphaFoldDB" id="A0A7C8M1B6"/>
<evidence type="ECO:0000256" key="2">
    <source>
        <dbReference type="PIRSR" id="PIRSR000137-2"/>
    </source>
</evidence>
<dbReference type="PROSITE" id="PS00624">
    <property type="entry name" value="GMC_OXRED_2"/>
    <property type="match status" value="1"/>
</dbReference>
<keyword evidence="5" id="KW-1185">Reference proteome</keyword>
<dbReference type="InterPro" id="IPR000172">
    <property type="entry name" value="GMC_OxRdtase_N"/>
</dbReference>
<dbReference type="Gene3D" id="3.30.560.10">
    <property type="entry name" value="Glucose Oxidase, domain 3"/>
    <property type="match status" value="1"/>
</dbReference>
<dbReference type="GO" id="GO:0050660">
    <property type="term" value="F:flavin adenine dinucleotide binding"/>
    <property type="evidence" value="ECO:0007669"/>
    <property type="project" value="InterPro"/>
</dbReference>
<dbReference type="PANTHER" id="PTHR11552">
    <property type="entry name" value="GLUCOSE-METHANOL-CHOLINE GMC OXIDOREDUCTASE"/>
    <property type="match status" value="1"/>
</dbReference>
<dbReference type="SUPFAM" id="SSF54373">
    <property type="entry name" value="FAD-linked reductases, C-terminal domain"/>
    <property type="match status" value="1"/>
</dbReference>
<proteinExistence type="inferred from homology"/>
<dbReference type="SUPFAM" id="SSF51905">
    <property type="entry name" value="FAD/NAD(P)-binding domain"/>
    <property type="match status" value="1"/>
</dbReference>
<feature type="binding site" evidence="2">
    <location>
        <begin position="477"/>
        <end position="478"/>
    </location>
    <ligand>
        <name>FAD</name>
        <dbReference type="ChEBI" id="CHEBI:57692"/>
    </ligand>
</feature>
<comment type="caution">
    <text evidence="4">The sequence shown here is derived from an EMBL/GenBank/DDBJ whole genome shotgun (WGS) entry which is preliminary data.</text>
</comment>
<feature type="domain" description="Glucose-methanol-choline oxidoreductase N-terminal" evidence="3">
    <location>
        <begin position="220"/>
        <end position="234"/>
    </location>
</feature>
<dbReference type="Gene3D" id="3.50.50.60">
    <property type="entry name" value="FAD/NAD(P)-binding domain"/>
    <property type="match status" value="1"/>
</dbReference>
<evidence type="ECO:0000256" key="1">
    <source>
        <dbReference type="ARBA" id="ARBA00010790"/>
    </source>
</evidence>
<dbReference type="GO" id="GO:0016614">
    <property type="term" value="F:oxidoreductase activity, acting on CH-OH group of donors"/>
    <property type="evidence" value="ECO:0007669"/>
    <property type="project" value="InterPro"/>
</dbReference>
<reference evidence="4 5" key="1">
    <citation type="submission" date="2020-01" db="EMBL/GenBank/DDBJ databases">
        <authorList>
            <consortium name="DOE Joint Genome Institute"/>
            <person name="Haridas S."/>
            <person name="Albert R."/>
            <person name="Binder M."/>
            <person name="Bloem J."/>
            <person name="Labutti K."/>
            <person name="Salamov A."/>
            <person name="Andreopoulos B."/>
            <person name="Baker S.E."/>
            <person name="Barry K."/>
            <person name="Bills G."/>
            <person name="Bluhm B.H."/>
            <person name="Cannon C."/>
            <person name="Castanera R."/>
            <person name="Culley D.E."/>
            <person name="Daum C."/>
            <person name="Ezra D."/>
            <person name="Gonzalez J.B."/>
            <person name="Henrissat B."/>
            <person name="Kuo A."/>
            <person name="Liang C."/>
            <person name="Lipzen A."/>
            <person name="Lutzoni F."/>
            <person name="Magnuson J."/>
            <person name="Mondo S."/>
            <person name="Nolan M."/>
            <person name="Ohm R."/>
            <person name="Pangilinan J."/>
            <person name="Park H.-J.H."/>
            <person name="Ramirez L."/>
            <person name="Alfaro M."/>
            <person name="Sun H."/>
            <person name="Tritt A."/>
            <person name="Yoshinaga Y."/>
            <person name="Zwiers L.-H.L."/>
            <person name="Turgeon B.G."/>
            <person name="Goodwin S.B."/>
            <person name="Spatafora J.W."/>
            <person name="Crous P.W."/>
            <person name="Grigoriev I.V."/>
        </authorList>
    </citation>
    <scope>NUCLEOTIDE SEQUENCE [LARGE SCALE GENOMIC DNA]</scope>
    <source>
        <strain evidence="4 5">CBS 611.86</strain>
    </source>
</reference>
<comment type="cofactor">
    <cofactor evidence="2">
        <name>FAD</name>
        <dbReference type="ChEBI" id="CHEBI:57692"/>
    </cofactor>
</comment>
<name>A0A7C8M1B6_9PLEO</name>
<keyword evidence="2" id="KW-0285">Flavoprotein</keyword>
<dbReference type="PIRSF" id="PIRSF000137">
    <property type="entry name" value="Alcohol_oxidase"/>
    <property type="match status" value="1"/>
</dbReference>
<comment type="similarity">
    <text evidence="1">Belongs to the GMC oxidoreductase family.</text>
</comment>